<evidence type="ECO:0000313" key="2">
    <source>
        <dbReference type="Proteomes" id="UP000054466"/>
    </source>
</evidence>
<proteinExistence type="predicted"/>
<evidence type="ECO:0008006" key="3">
    <source>
        <dbReference type="Google" id="ProtNLM"/>
    </source>
</evidence>
<dbReference type="Proteomes" id="UP000054466">
    <property type="component" value="Unassembled WGS sequence"/>
</dbReference>
<accession>A0A0D2C0P6</accession>
<dbReference type="HOGENOM" id="CLU_039650_0_0_1"/>
<sequence length="499" mass="55777">MLSSATNWPGEREPARDDVQVANETPEAAFFSQFKSCLLADPEAFGDESLMNLELDLTAPKKYTYPLTLLSEFPRQLPTEGEIAHLIEPFAQCCSSSPFLGRLHIQAGSPEPVAAPLAFAIGCLASVHTRNAAEQSKDLFFASRGLLGALMEIDNRESRFPDLLLAATLDSIYGALSADTAVWAQAGQTLCTSFTIARRMRYHDPKQFERLRGCPAPSHSGPLVWCLWLIDIIQALHFELSINFFTSRELKTSMPSSTLEFQHAYRSLLDDRTDCHQLAGEHLGQEDALLLLMALLSDLLHARRALEQMLPLTVFTGEQSTPYNPFGPFSPRLELDRVEGQISRALDKWHKWFHAGVPPEIMAFYHYCKMYLSFDYLLNLPRLAGYRGVASAPFPSEKVSLADTTVRAAWRILDSAAMWSQQNSADQLWPIWLPIVVFHAGLVVWAQYSLPGARSSAQYGSPRILLAFKIELDKMPWPCCVEMAATLERLIAAPTQEVQ</sequence>
<protein>
    <recommendedName>
        <fullName evidence="3">Transcription factor domain-containing protein</fullName>
    </recommendedName>
</protein>
<dbReference type="RefSeq" id="XP_016244256.1">
    <property type="nucleotide sequence ID" value="XM_016397065.1"/>
</dbReference>
<dbReference type="VEuPathDB" id="FungiDB:PV07_09779"/>
<dbReference type="CDD" id="cd12148">
    <property type="entry name" value="fungal_TF_MHR"/>
    <property type="match status" value="1"/>
</dbReference>
<dbReference type="OrthoDB" id="4109707at2759"/>
<organism evidence="1 2">
    <name type="scientific">Cladophialophora immunda</name>
    <dbReference type="NCBI Taxonomy" id="569365"/>
    <lineage>
        <taxon>Eukaryota</taxon>
        <taxon>Fungi</taxon>
        <taxon>Dikarya</taxon>
        <taxon>Ascomycota</taxon>
        <taxon>Pezizomycotina</taxon>
        <taxon>Eurotiomycetes</taxon>
        <taxon>Chaetothyriomycetidae</taxon>
        <taxon>Chaetothyriales</taxon>
        <taxon>Herpotrichiellaceae</taxon>
        <taxon>Cladophialophora</taxon>
    </lineage>
</organism>
<keyword evidence="2" id="KW-1185">Reference proteome</keyword>
<name>A0A0D2C0P6_9EURO</name>
<reference evidence="1 2" key="1">
    <citation type="submission" date="2015-01" db="EMBL/GenBank/DDBJ databases">
        <title>The Genome Sequence of Cladophialophora immunda CBS83496.</title>
        <authorList>
            <consortium name="The Broad Institute Genomics Platform"/>
            <person name="Cuomo C."/>
            <person name="de Hoog S."/>
            <person name="Gorbushina A."/>
            <person name="Stielow B."/>
            <person name="Teixiera M."/>
            <person name="Abouelleil A."/>
            <person name="Chapman S.B."/>
            <person name="Priest M."/>
            <person name="Young S.K."/>
            <person name="Wortman J."/>
            <person name="Nusbaum C."/>
            <person name="Birren B."/>
        </authorList>
    </citation>
    <scope>NUCLEOTIDE SEQUENCE [LARGE SCALE GENOMIC DNA]</scope>
    <source>
        <strain evidence="1 2">CBS 83496</strain>
    </source>
</reference>
<dbReference type="GeneID" id="27348973"/>
<dbReference type="EMBL" id="KN847045">
    <property type="protein sequence ID" value="KIW24040.1"/>
    <property type="molecule type" value="Genomic_DNA"/>
</dbReference>
<dbReference type="AlphaFoldDB" id="A0A0D2C0P6"/>
<evidence type="ECO:0000313" key="1">
    <source>
        <dbReference type="EMBL" id="KIW24040.1"/>
    </source>
</evidence>
<gene>
    <name evidence="1" type="ORF">PV07_09779</name>
</gene>